<name>A0A9Q1QC07_9CARY</name>
<reference evidence="1" key="1">
    <citation type="submission" date="2022-04" db="EMBL/GenBank/DDBJ databases">
        <title>Carnegiea gigantea Genome sequencing and assembly v2.</title>
        <authorList>
            <person name="Copetti D."/>
            <person name="Sanderson M.J."/>
            <person name="Burquez A."/>
            <person name="Wojciechowski M.F."/>
        </authorList>
    </citation>
    <scope>NUCLEOTIDE SEQUENCE</scope>
    <source>
        <strain evidence="1">SGP5-SGP5p</strain>
        <tissue evidence="1">Aerial part</tissue>
    </source>
</reference>
<comment type="caution">
    <text evidence="1">The sequence shown here is derived from an EMBL/GenBank/DDBJ whole genome shotgun (WGS) entry which is preliminary data.</text>
</comment>
<evidence type="ECO:0000313" key="1">
    <source>
        <dbReference type="EMBL" id="KAJ8436094.1"/>
    </source>
</evidence>
<accession>A0A9Q1QC07</accession>
<dbReference type="Proteomes" id="UP001153076">
    <property type="component" value="Unassembled WGS sequence"/>
</dbReference>
<gene>
    <name evidence="1" type="ORF">Cgig2_011916</name>
</gene>
<dbReference type="EMBL" id="JAKOGI010000366">
    <property type="protein sequence ID" value="KAJ8436094.1"/>
    <property type="molecule type" value="Genomic_DNA"/>
</dbReference>
<keyword evidence="2" id="KW-1185">Reference proteome</keyword>
<dbReference type="AlphaFoldDB" id="A0A9Q1QC07"/>
<organism evidence="1 2">
    <name type="scientific">Carnegiea gigantea</name>
    <dbReference type="NCBI Taxonomy" id="171969"/>
    <lineage>
        <taxon>Eukaryota</taxon>
        <taxon>Viridiplantae</taxon>
        <taxon>Streptophyta</taxon>
        <taxon>Embryophyta</taxon>
        <taxon>Tracheophyta</taxon>
        <taxon>Spermatophyta</taxon>
        <taxon>Magnoliopsida</taxon>
        <taxon>eudicotyledons</taxon>
        <taxon>Gunneridae</taxon>
        <taxon>Pentapetalae</taxon>
        <taxon>Caryophyllales</taxon>
        <taxon>Cactineae</taxon>
        <taxon>Cactaceae</taxon>
        <taxon>Cactoideae</taxon>
        <taxon>Echinocereeae</taxon>
        <taxon>Carnegiea</taxon>
    </lineage>
</organism>
<sequence>MGGIERAKKHYKGQRIRGGEPALAFLGFGCGKMKRKKKRQAGPPLTYSLDLFKSLNPKPLNPHLKQERKLARTKQTICSETIPELIVKGLSKGNSSSSPHSFDASRDVSSLGCNSKGMSSNIVSSSEGAVREVVAVEVTFLGVPVQSNSNDSPSSHFPNLRLKELTCMGRALAQAQIAQNAPNEARENGWNNFSKKKDFISAIEKKCKLKD</sequence>
<proteinExistence type="predicted"/>
<evidence type="ECO:0000313" key="2">
    <source>
        <dbReference type="Proteomes" id="UP001153076"/>
    </source>
</evidence>
<protein>
    <submittedName>
        <fullName evidence="1">Uncharacterized protein</fullName>
    </submittedName>
</protein>